<keyword evidence="3" id="KW-0378">Hydrolase</keyword>
<sequence>MPICRFFFSRRARPGRAAPPGVCARAAPPALLAAVLFLAVPAPAAQAGEPYALSGRVVDVSDGDTLTLLAGRTRHRVRLASIDAPETGHGRRRPGQPFGQAARKALAELVAGRTLTLHCFEQDRYERDVCDVPLADGRTANRAMVEAGLAWANRQGGGKYLRDEAIADLERRARERRLGLWRQAGAVAPWDWRWQCWDALENGRPTSIC</sequence>
<dbReference type="SMART" id="SM00318">
    <property type="entry name" value="SNc"/>
    <property type="match status" value="1"/>
</dbReference>
<dbReference type="InterPro" id="IPR035437">
    <property type="entry name" value="SNase_OB-fold_sf"/>
</dbReference>
<dbReference type="Gene3D" id="2.40.50.90">
    <property type="match status" value="1"/>
</dbReference>
<dbReference type="GO" id="GO:0016787">
    <property type="term" value="F:hydrolase activity"/>
    <property type="evidence" value="ECO:0007669"/>
    <property type="project" value="UniProtKB-KW"/>
</dbReference>
<evidence type="ECO:0000256" key="4">
    <source>
        <dbReference type="SAM" id="SignalP"/>
    </source>
</evidence>
<dbReference type="InterPro" id="IPR016071">
    <property type="entry name" value="Staphylococal_nuclease_OB-fold"/>
</dbReference>
<dbReference type="SUPFAM" id="SSF50199">
    <property type="entry name" value="Staphylococcal nuclease"/>
    <property type="match status" value="1"/>
</dbReference>
<keyword evidence="2 6" id="KW-0255">Endonuclease</keyword>
<dbReference type="InterPro" id="IPR002071">
    <property type="entry name" value="Thermonucl_AS"/>
</dbReference>
<evidence type="ECO:0000256" key="3">
    <source>
        <dbReference type="ARBA" id="ARBA00022801"/>
    </source>
</evidence>
<protein>
    <submittedName>
        <fullName evidence="6">Endonuclease YncB(Thermonuclease family)</fullName>
    </submittedName>
</protein>
<feature type="signal peptide" evidence="4">
    <location>
        <begin position="1"/>
        <end position="47"/>
    </location>
</feature>
<dbReference type="GO" id="GO:0004519">
    <property type="term" value="F:endonuclease activity"/>
    <property type="evidence" value="ECO:0007669"/>
    <property type="project" value="UniProtKB-KW"/>
</dbReference>
<dbReference type="RefSeq" id="WP_170288470.1">
    <property type="nucleotide sequence ID" value="NZ_JACHIB010000005.1"/>
</dbReference>
<comment type="caution">
    <text evidence="6">The sequence shown here is derived from an EMBL/GenBank/DDBJ whole genome shotgun (WGS) entry which is preliminary data.</text>
</comment>
<gene>
    <name evidence="6" type="ORF">HNR28_001113</name>
</gene>
<keyword evidence="1" id="KW-0540">Nuclease</keyword>
<reference evidence="6 7" key="1">
    <citation type="submission" date="2020-08" db="EMBL/GenBank/DDBJ databases">
        <title>Genomic Encyclopedia of Type Strains, Phase IV (KMG-IV): sequencing the most valuable type-strain genomes for metagenomic binning, comparative biology and taxonomic classification.</title>
        <authorList>
            <person name="Goeker M."/>
        </authorList>
    </citation>
    <scope>NUCLEOTIDE SEQUENCE [LARGE SCALE GENOMIC DNA]</scope>
    <source>
        <strain evidence="6 7">DSM 12141</strain>
    </source>
</reference>
<evidence type="ECO:0000313" key="7">
    <source>
        <dbReference type="Proteomes" id="UP000541136"/>
    </source>
</evidence>
<dbReference type="AlphaFoldDB" id="A0A7W9TLT1"/>
<evidence type="ECO:0000313" key="6">
    <source>
        <dbReference type="EMBL" id="MBB6083078.1"/>
    </source>
</evidence>
<dbReference type="PANTHER" id="PTHR12302:SF3">
    <property type="entry name" value="SERINE_THREONINE-PROTEIN KINASE 31"/>
    <property type="match status" value="1"/>
</dbReference>
<feature type="domain" description="TNase-like" evidence="5">
    <location>
        <begin position="51"/>
        <end position="183"/>
    </location>
</feature>
<evidence type="ECO:0000259" key="5">
    <source>
        <dbReference type="PROSITE" id="PS50830"/>
    </source>
</evidence>
<dbReference type="PROSITE" id="PS50830">
    <property type="entry name" value="TNASE_3"/>
    <property type="match status" value="1"/>
</dbReference>
<keyword evidence="4" id="KW-0732">Signal</keyword>
<feature type="chain" id="PRO_5031138272" evidence="4">
    <location>
        <begin position="48"/>
        <end position="209"/>
    </location>
</feature>
<evidence type="ECO:0000256" key="1">
    <source>
        <dbReference type="ARBA" id="ARBA00022722"/>
    </source>
</evidence>
<evidence type="ECO:0000256" key="2">
    <source>
        <dbReference type="ARBA" id="ARBA00022759"/>
    </source>
</evidence>
<dbReference type="EMBL" id="JACHIB010000005">
    <property type="protein sequence ID" value="MBB6083078.1"/>
    <property type="molecule type" value="Genomic_DNA"/>
</dbReference>
<dbReference type="PROSITE" id="PS01123">
    <property type="entry name" value="TNASE_1"/>
    <property type="match status" value="1"/>
</dbReference>
<name>A0A7W9TLT1_CASDE</name>
<organism evidence="6 7">
    <name type="scientific">Castellaniella defragrans</name>
    <name type="common">Alcaligenes defragrans</name>
    <dbReference type="NCBI Taxonomy" id="75697"/>
    <lineage>
        <taxon>Bacteria</taxon>
        <taxon>Pseudomonadati</taxon>
        <taxon>Pseudomonadota</taxon>
        <taxon>Betaproteobacteria</taxon>
        <taxon>Burkholderiales</taxon>
        <taxon>Alcaligenaceae</taxon>
        <taxon>Castellaniella</taxon>
    </lineage>
</organism>
<proteinExistence type="predicted"/>
<accession>A0A7W9TLT1</accession>
<dbReference type="Proteomes" id="UP000541136">
    <property type="component" value="Unassembled WGS sequence"/>
</dbReference>
<dbReference type="GO" id="GO:0003676">
    <property type="term" value="F:nucleic acid binding"/>
    <property type="evidence" value="ECO:0007669"/>
    <property type="project" value="InterPro"/>
</dbReference>
<dbReference type="Pfam" id="PF00565">
    <property type="entry name" value="SNase"/>
    <property type="match status" value="1"/>
</dbReference>
<dbReference type="PANTHER" id="PTHR12302">
    <property type="entry name" value="EBNA2 BINDING PROTEIN P100"/>
    <property type="match status" value="1"/>
</dbReference>